<name>A0A7R8UQG8_HERIL</name>
<dbReference type="OrthoDB" id="8188991at2759"/>
<dbReference type="Gene3D" id="1.20.120.1250">
    <property type="entry name" value="Sulfhydryl oxidase R596, ORFan domain"/>
    <property type="match status" value="1"/>
</dbReference>
<proteinExistence type="predicted"/>
<dbReference type="AlphaFoldDB" id="A0A7R8UQG8"/>
<organism evidence="2 3">
    <name type="scientific">Hermetia illucens</name>
    <name type="common">Black soldier fly</name>
    <dbReference type="NCBI Taxonomy" id="343691"/>
    <lineage>
        <taxon>Eukaryota</taxon>
        <taxon>Metazoa</taxon>
        <taxon>Ecdysozoa</taxon>
        <taxon>Arthropoda</taxon>
        <taxon>Hexapoda</taxon>
        <taxon>Insecta</taxon>
        <taxon>Pterygota</taxon>
        <taxon>Neoptera</taxon>
        <taxon>Endopterygota</taxon>
        <taxon>Diptera</taxon>
        <taxon>Brachycera</taxon>
        <taxon>Stratiomyomorpha</taxon>
        <taxon>Stratiomyidae</taxon>
        <taxon>Hermetiinae</taxon>
        <taxon>Hermetia</taxon>
    </lineage>
</organism>
<accession>A0A7R8UQG8</accession>
<feature type="region of interest" description="Disordered" evidence="1">
    <location>
        <begin position="274"/>
        <end position="303"/>
    </location>
</feature>
<protein>
    <submittedName>
        <fullName evidence="2">Uncharacterized protein</fullName>
    </submittedName>
</protein>
<dbReference type="Proteomes" id="UP000594454">
    <property type="component" value="Chromosome 3"/>
</dbReference>
<dbReference type="FunCoup" id="A0A7R8UQG8">
    <property type="interactions" value="1"/>
</dbReference>
<sequence>MSEENGETKFGFKDKAKAEETLQLLESHDMQYRKLTVRGLLGRAKRVLSMTKAEDKIKNINEAIEVFAKWLDVHGGGSNKSAKPENNDKADTVPGLCFKDKEAAEKTLKILEGRDPDYQRLAVKGLIGSSKRVLSGTKNEDKIKAIKEGVQVLEDFLEKFETENMMQHNRPYLAYSLIEQIPTKPTDKLIKEFLEVYGGKAKGNYKHLRTLFPEEDDSTSWDIVRNKHLKELNEEVRSKGIKLFTENWAPSEIHLKMIHWAYTPMPDRLKTYVEGLKSSPKAKKRKTSSSDESDEASPKKQKV</sequence>
<evidence type="ECO:0000256" key="1">
    <source>
        <dbReference type="SAM" id="MobiDB-lite"/>
    </source>
</evidence>
<gene>
    <name evidence="2" type="ORF">HERILL_LOCUS7778</name>
</gene>
<evidence type="ECO:0000313" key="3">
    <source>
        <dbReference type="Proteomes" id="UP000594454"/>
    </source>
</evidence>
<keyword evidence="3" id="KW-1185">Reference proteome</keyword>
<dbReference type="EMBL" id="LR899011">
    <property type="protein sequence ID" value="CAD7084905.1"/>
    <property type="molecule type" value="Genomic_DNA"/>
</dbReference>
<dbReference type="InParanoid" id="A0A7R8UQG8"/>
<reference evidence="2 3" key="1">
    <citation type="submission" date="2020-11" db="EMBL/GenBank/DDBJ databases">
        <authorList>
            <person name="Wallbank WR R."/>
            <person name="Pardo Diaz C."/>
            <person name="Kozak K."/>
            <person name="Martin S."/>
            <person name="Jiggins C."/>
            <person name="Moest M."/>
            <person name="Warren A I."/>
            <person name="Generalovic N T."/>
            <person name="Byers J.R.P. K."/>
            <person name="Montejo-Kovacevich G."/>
            <person name="Yen C E."/>
        </authorList>
    </citation>
    <scope>NUCLEOTIDE SEQUENCE [LARGE SCALE GENOMIC DNA]</scope>
</reference>
<dbReference type="OMA" id="LIHWAYT"/>
<evidence type="ECO:0000313" key="2">
    <source>
        <dbReference type="EMBL" id="CAD7084905.1"/>
    </source>
</evidence>